<gene>
    <name evidence="3" type="ORF">ACFFUR_11255</name>
</gene>
<dbReference type="EMBL" id="JBHMEW010000060">
    <property type="protein sequence ID" value="MFB9212383.1"/>
    <property type="molecule type" value="Genomic_DNA"/>
</dbReference>
<accession>A0ABV5J6D4</accession>
<name>A0ABV5J6D4_9BACT</name>
<evidence type="ECO:0000313" key="3">
    <source>
        <dbReference type="EMBL" id="MFB9212383.1"/>
    </source>
</evidence>
<organism evidence="3 4">
    <name type="scientific">Echinicola jeungdonensis</name>
    <dbReference type="NCBI Taxonomy" id="709343"/>
    <lineage>
        <taxon>Bacteria</taxon>
        <taxon>Pseudomonadati</taxon>
        <taxon>Bacteroidota</taxon>
        <taxon>Cytophagia</taxon>
        <taxon>Cytophagales</taxon>
        <taxon>Cyclobacteriaceae</taxon>
        <taxon>Echinicola</taxon>
    </lineage>
</organism>
<sequence>MVGNDIVDLNEAQHASNWQRERFLNKIFTELEQRYIKDAINPFRMVWRLWSIKEASYKLYTQIYPSRFYNPMGFECTIENNSETARFGDFQCFVETMETSNYIISEARLNKQKLSSEIVKFKTTCQKEQSEELKTRLLNYVGSAYQLKKNEIEIPTLSNGKEQFNVSLTHHGSYGAFVID</sequence>
<evidence type="ECO:0000256" key="1">
    <source>
        <dbReference type="ARBA" id="ARBA00022679"/>
    </source>
</evidence>
<feature type="domain" description="4'-phosphopantetheinyl transferase" evidence="2">
    <location>
        <begin position="2"/>
        <end position="82"/>
    </location>
</feature>
<protein>
    <submittedName>
        <fullName evidence="3">4'-phosphopantetheinyl transferase superfamily protein</fullName>
    </submittedName>
</protein>
<dbReference type="InterPro" id="IPR008278">
    <property type="entry name" value="4-PPantetheinyl_Trfase_dom"/>
</dbReference>
<keyword evidence="1 3" id="KW-0808">Transferase</keyword>
<dbReference type="Gene3D" id="3.90.470.20">
    <property type="entry name" value="4'-phosphopantetheinyl transferase domain"/>
    <property type="match status" value="1"/>
</dbReference>
<dbReference type="SUPFAM" id="SSF56214">
    <property type="entry name" value="4'-phosphopantetheinyl transferase"/>
    <property type="match status" value="1"/>
</dbReference>
<keyword evidence="4" id="KW-1185">Reference proteome</keyword>
<dbReference type="GO" id="GO:0016740">
    <property type="term" value="F:transferase activity"/>
    <property type="evidence" value="ECO:0007669"/>
    <property type="project" value="UniProtKB-KW"/>
</dbReference>
<dbReference type="RefSeq" id="WP_290248255.1">
    <property type="nucleotide sequence ID" value="NZ_JAUFQT010000001.1"/>
</dbReference>
<dbReference type="Proteomes" id="UP001589654">
    <property type="component" value="Unassembled WGS sequence"/>
</dbReference>
<evidence type="ECO:0000259" key="2">
    <source>
        <dbReference type="Pfam" id="PF01648"/>
    </source>
</evidence>
<reference evidence="3 4" key="1">
    <citation type="submission" date="2024-09" db="EMBL/GenBank/DDBJ databases">
        <authorList>
            <person name="Sun Q."/>
            <person name="Mori K."/>
        </authorList>
    </citation>
    <scope>NUCLEOTIDE SEQUENCE [LARGE SCALE GENOMIC DNA]</scope>
    <source>
        <strain evidence="3 4">CECT 7682</strain>
    </source>
</reference>
<dbReference type="InterPro" id="IPR037143">
    <property type="entry name" value="4-PPantetheinyl_Trfase_dom_sf"/>
</dbReference>
<proteinExistence type="predicted"/>
<comment type="caution">
    <text evidence="3">The sequence shown here is derived from an EMBL/GenBank/DDBJ whole genome shotgun (WGS) entry which is preliminary data.</text>
</comment>
<dbReference type="Pfam" id="PF01648">
    <property type="entry name" value="ACPS"/>
    <property type="match status" value="1"/>
</dbReference>
<evidence type="ECO:0000313" key="4">
    <source>
        <dbReference type="Proteomes" id="UP001589654"/>
    </source>
</evidence>